<dbReference type="InParanoid" id="A0A1D6EEP3"/>
<dbReference type="FunCoup" id="A0A1D6EEP3">
    <property type="interactions" value="4"/>
</dbReference>
<dbReference type="Pfam" id="PF05699">
    <property type="entry name" value="Dimer_Tnp_hAT"/>
    <property type="match status" value="1"/>
</dbReference>
<feature type="region of interest" description="Disordered" evidence="7">
    <location>
        <begin position="44"/>
        <end position="69"/>
    </location>
</feature>
<organism evidence="8">
    <name type="scientific">Zea mays</name>
    <name type="common">Maize</name>
    <dbReference type="NCBI Taxonomy" id="4577"/>
    <lineage>
        <taxon>Eukaryota</taxon>
        <taxon>Viridiplantae</taxon>
        <taxon>Streptophyta</taxon>
        <taxon>Embryophyta</taxon>
        <taxon>Tracheophyta</taxon>
        <taxon>Spermatophyta</taxon>
        <taxon>Magnoliopsida</taxon>
        <taxon>Liliopsida</taxon>
        <taxon>Poales</taxon>
        <taxon>Poaceae</taxon>
        <taxon>PACMAD clade</taxon>
        <taxon>Panicoideae</taxon>
        <taxon>Andropogonodae</taxon>
        <taxon>Andropogoneae</taxon>
        <taxon>Tripsacinae</taxon>
        <taxon>Zea</taxon>
    </lineage>
</organism>
<dbReference type="PANTHER" id="PTHR46951">
    <property type="entry name" value="BED-TYPE DOMAIN-CONTAINING PROTEIN"/>
    <property type="match status" value="1"/>
</dbReference>
<keyword evidence="4" id="KW-0862">Zinc</keyword>
<dbReference type="GO" id="GO:0008270">
    <property type="term" value="F:zinc ion binding"/>
    <property type="evidence" value="ECO:0007669"/>
    <property type="project" value="UniProtKB-KW"/>
</dbReference>
<feature type="compositionally biased region" description="Basic residues" evidence="7">
    <location>
        <begin position="540"/>
        <end position="551"/>
    </location>
</feature>
<feature type="region of interest" description="Disordered" evidence="7">
    <location>
        <begin position="144"/>
        <end position="183"/>
    </location>
</feature>
<sequence length="597" mass="67631">MGQLEATQIDTNTKLANVEMTVAHIDKSLVALLRRFDEMHANINGGRDEGAEDNPSSVASSSITQSTAATIKSDDPAWKHCYCPDLKKKHSLKCNYCDKLINAGITRVKYHLANIGGFNVSKCKKVPTPVKEDMVALLTKNCDAKEKKRKEKQRERDEIDLDNSGGDNSSEEESEHGNDVIVLKSTKGGSSSRLATTGGTIDKFYKPESIEESVQKNKRGLSTSQKIQTQLTTQKREERRDRACEYICQFFYEAGIAHNTVTLPSFAHMVEAIGAFGRANVLRRMDSDVPAMGFLHGCMLEAKKEIAMRFDNNENSFKVAWDIIDKRWDNKLKTPLHLAGYYLNPYFYYPNKSEIELDGSFRAAVIACITKTVEDEETQDNIIEELNVYQEQQGTFGHDIAVRQRRNKNFNPAKWWLNHGTSTPNLRLLATRILNLTCSSSGCERNWSDFEQVHTKKRNKLLHDRMRDLVFIKYNSRLRQKRENKSKDPLEREMNDVLEDDANEFITGLVPNANSDKDEEHGGAQVGETIHESQLSQPQPKRKRLVRPRKKKIRSLHSLLYGGLENEAVASSSESEDNGDGDISMHQYSDSDDLGDE</sequence>
<dbReference type="SUPFAM" id="SSF53098">
    <property type="entry name" value="Ribonuclease H-like"/>
    <property type="match status" value="1"/>
</dbReference>
<feature type="compositionally biased region" description="Basic and acidic residues" evidence="7">
    <location>
        <begin position="144"/>
        <end position="157"/>
    </location>
</feature>
<dbReference type="ExpressionAtlas" id="A0A1D6EEP3">
    <property type="expression patterns" value="baseline and differential"/>
</dbReference>
<dbReference type="EMBL" id="CM007648">
    <property type="protein sequence ID" value="ONM18684.1"/>
    <property type="molecule type" value="Genomic_DNA"/>
</dbReference>
<reference evidence="8" key="1">
    <citation type="submission" date="2015-12" db="EMBL/GenBank/DDBJ databases">
        <title>Update maize B73 reference genome by single molecule sequencing technologies.</title>
        <authorList>
            <consortium name="Maize Genome Sequencing Project"/>
            <person name="Ware D."/>
        </authorList>
    </citation>
    <scope>NUCLEOTIDE SEQUENCE [LARGE SCALE GENOMIC DNA]</scope>
    <source>
        <tissue evidence="8">Seedling</tissue>
    </source>
</reference>
<feature type="compositionally biased region" description="Low complexity" evidence="7">
    <location>
        <begin position="56"/>
        <end position="69"/>
    </location>
</feature>
<feature type="region of interest" description="Disordered" evidence="7">
    <location>
        <begin position="564"/>
        <end position="597"/>
    </location>
</feature>
<dbReference type="InterPro" id="IPR008906">
    <property type="entry name" value="HATC_C_dom"/>
</dbReference>
<evidence type="ECO:0000256" key="2">
    <source>
        <dbReference type="ARBA" id="ARBA00022723"/>
    </source>
</evidence>
<evidence type="ECO:0000256" key="5">
    <source>
        <dbReference type="ARBA" id="ARBA00023125"/>
    </source>
</evidence>
<feature type="region of interest" description="Disordered" evidence="7">
    <location>
        <begin position="529"/>
        <end position="551"/>
    </location>
</feature>
<dbReference type="InterPro" id="IPR012337">
    <property type="entry name" value="RNaseH-like_sf"/>
</dbReference>
<keyword evidence="5" id="KW-0238">DNA-binding</keyword>
<proteinExistence type="predicted"/>
<evidence type="ECO:0000256" key="6">
    <source>
        <dbReference type="ARBA" id="ARBA00023242"/>
    </source>
</evidence>
<evidence type="ECO:0000256" key="3">
    <source>
        <dbReference type="ARBA" id="ARBA00022771"/>
    </source>
</evidence>
<dbReference type="GO" id="GO:0005634">
    <property type="term" value="C:nucleus"/>
    <property type="evidence" value="ECO:0007669"/>
    <property type="project" value="UniProtKB-SubCell"/>
</dbReference>
<dbReference type="PANTHER" id="PTHR46951:SF2">
    <property type="entry name" value="BED-TYPE DOMAIN-CONTAINING PROTEIN"/>
    <property type="match status" value="1"/>
</dbReference>
<dbReference type="GO" id="GO:0046983">
    <property type="term" value="F:protein dimerization activity"/>
    <property type="evidence" value="ECO:0007669"/>
    <property type="project" value="InterPro"/>
</dbReference>
<keyword evidence="6" id="KW-0539">Nucleus</keyword>
<protein>
    <submittedName>
        <fullName evidence="8">HAT transposon superfamily protein</fullName>
    </submittedName>
</protein>
<evidence type="ECO:0000313" key="8">
    <source>
        <dbReference type="EMBL" id="ONM18684.1"/>
    </source>
</evidence>
<evidence type="ECO:0000256" key="1">
    <source>
        <dbReference type="ARBA" id="ARBA00004123"/>
    </source>
</evidence>
<gene>
    <name evidence="8" type="ORF">ZEAMMB73_Zm00001d004256</name>
</gene>
<dbReference type="AlphaFoldDB" id="A0A1D6EEP3"/>
<dbReference type="PROSITE" id="PS50808">
    <property type="entry name" value="ZF_BED"/>
    <property type="match status" value="1"/>
</dbReference>
<evidence type="ECO:0000256" key="4">
    <source>
        <dbReference type="ARBA" id="ARBA00022833"/>
    </source>
</evidence>
<dbReference type="GO" id="GO:0003677">
    <property type="term" value="F:DNA binding"/>
    <property type="evidence" value="ECO:0007669"/>
    <property type="project" value="UniProtKB-KW"/>
</dbReference>
<evidence type="ECO:0000256" key="7">
    <source>
        <dbReference type="SAM" id="MobiDB-lite"/>
    </source>
</evidence>
<keyword evidence="3" id="KW-0863">Zinc-finger</keyword>
<comment type="subcellular location">
    <subcellularLocation>
        <location evidence="1">Nucleus</location>
    </subcellularLocation>
</comment>
<dbReference type="InterPro" id="IPR003656">
    <property type="entry name" value="Znf_BED"/>
</dbReference>
<keyword evidence="2" id="KW-0479">Metal-binding</keyword>
<name>A0A1D6EEP3_MAIZE</name>
<accession>A0A1D6EEP3</accession>